<feature type="site" description="Lowers pKa of active site Cys" evidence="7">
    <location>
        <position position="103"/>
    </location>
</feature>
<dbReference type="EMBL" id="DF236964">
    <property type="protein sequence ID" value="GAQ78556.1"/>
    <property type="molecule type" value="Genomic_DNA"/>
</dbReference>
<dbReference type="InterPro" id="IPR004143">
    <property type="entry name" value="BPL_LPL_catalytic"/>
</dbReference>
<dbReference type="EC" id="2.3.1.181" evidence="3"/>
<dbReference type="Proteomes" id="UP000054558">
    <property type="component" value="Unassembled WGS sequence"/>
</dbReference>
<dbReference type="NCBIfam" id="TIGR00214">
    <property type="entry name" value="lipB"/>
    <property type="match status" value="1"/>
</dbReference>
<evidence type="ECO:0000313" key="9">
    <source>
        <dbReference type="EMBL" id="GAQ78556.1"/>
    </source>
</evidence>
<dbReference type="GO" id="GO:0033819">
    <property type="term" value="F:lipoyl(octanoyl) transferase activity"/>
    <property type="evidence" value="ECO:0000318"/>
    <property type="project" value="GO_Central"/>
</dbReference>
<dbReference type="AlphaFoldDB" id="A0A1Y1HPL7"/>
<evidence type="ECO:0000256" key="6">
    <source>
        <dbReference type="PIRSR" id="PIRSR016262-1"/>
    </source>
</evidence>
<dbReference type="STRING" id="105231.A0A1Y1HPL7"/>
<feature type="domain" description="BPL/LPL catalytic" evidence="8">
    <location>
        <begin position="1"/>
        <end position="177"/>
    </location>
</feature>
<dbReference type="PROSITE" id="PS51733">
    <property type="entry name" value="BPL_LPL_CATALYTIC"/>
    <property type="match status" value="1"/>
</dbReference>
<dbReference type="InterPro" id="IPR045864">
    <property type="entry name" value="aa-tRNA-synth_II/BPL/LPL"/>
</dbReference>
<evidence type="ECO:0000256" key="4">
    <source>
        <dbReference type="ARBA" id="ARBA00022679"/>
    </source>
</evidence>
<comment type="pathway">
    <text evidence="1">Protein modification; protein lipoylation via endogenous pathway; protein N(6)-(lipoyl)lysine from octanoyl-[acyl-carrier-protein]: step 1/2.</text>
</comment>
<dbReference type="UniPathway" id="UPA00538">
    <property type="reaction ID" value="UER00592"/>
</dbReference>
<feature type="active site" description="Acyl-thioester intermediate" evidence="6">
    <location>
        <position position="137"/>
    </location>
</feature>
<evidence type="ECO:0000256" key="7">
    <source>
        <dbReference type="PIRSR" id="PIRSR016262-3"/>
    </source>
</evidence>
<dbReference type="GO" id="GO:0005739">
    <property type="term" value="C:mitochondrion"/>
    <property type="evidence" value="ECO:0000318"/>
    <property type="project" value="GO_Central"/>
</dbReference>
<comment type="similarity">
    <text evidence="2">Belongs to the LipB family.</text>
</comment>
<dbReference type="Gene3D" id="3.30.930.10">
    <property type="entry name" value="Bira Bifunctional Protein, Domain 2"/>
    <property type="match status" value="2"/>
</dbReference>
<evidence type="ECO:0000256" key="2">
    <source>
        <dbReference type="ARBA" id="ARBA00007907"/>
    </source>
</evidence>
<evidence type="ECO:0000313" key="10">
    <source>
        <dbReference type="Proteomes" id="UP000054558"/>
    </source>
</evidence>
<dbReference type="GO" id="GO:0009249">
    <property type="term" value="P:protein lipoylation"/>
    <property type="evidence" value="ECO:0007669"/>
    <property type="project" value="InterPro"/>
</dbReference>
<evidence type="ECO:0000256" key="5">
    <source>
        <dbReference type="ARBA" id="ARBA00023315"/>
    </source>
</evidence>
<sequence length="178" mass="19664">MAHKALQIMRLGRIPYGAGLRIQETLFSLRTQKSVPDTLLALEHPPVYTVILYPILNLHEAKIGARAYVEGLEEVMVQTAGVWGVKARGKVPAETGVWVEDRKIGAVGVRISRGVTSHGLALNATVDLGWFEHIVPCGIADKEVTSLERETGGAEVRFDDVMRESMRAFCRVFGYQHP</sequence>
<evidence type="ECO:0000256" key="3">
    <source>
        <dbReference type="ARBA" id="ARBA00012334"/>
    </source>
</evidence>
<dbReference type="PANTHER" id="PTHR10993">
    <property type="entry name" value="OCTANOYLTRANSFERASE"/>
    <property type="match status" value="1"/>
</dbReference>
<dbReference type="CDD" id="cd16444">
    <property type="entry name" value="LipB"/>
    <property type="match status" value="1"/>
</dbReference>
<dbReference type="PIRSF" id="PIRSF016262">
    <property type="entry name" value="LPLase"/>
    <property type="match status" value="1"/>
</dbReference>
<protein>
    <recommendedName>
        <fullName evidence="3">lipoyl(octanoyl) transferase</fullName>
        <ecNumber evidence="3">2.3.1.181</ecNumber>
    </recommendedName>
</protein>
<dbReference type="InterPro" id="IPR000544">
    <property type="entry name" value="Octanoyltransferase"/>
</dbReference>
<dbReference type="OrthoDB" id="19908at2759"/>
<evidence type="ECO:0000256" key="1">
    <source>
        <dbReference type="ARBA" id="ARBA00004821"/>
    </source>
</evidence>
<organism evidence="9 10">
    <name type="scientific">Klebsormidium nitens</name>
    <name type="common">Green alga</name>
    <name type="synonym">Ulothrix nitens</name>
    <dbReference type="NCBI Taxonomy" id="105231"/>
    <lineage>
        <taxon>Eukaryota</taxon>
        <taxon>Viridiplantae</taxon>
        <taxon>Streptophyta</taxon>
        <taxon>Klebsormidiophyceae</taxon>
        <taxon>Klebsormidiales</taxon>
        <taxon>Klebsormidiaceae</taxon>
        <taxon>Klebsormidium</taxon>
    </lineage>
</organism>
<proteinExistence type="inferred from homology"/>
<dbReference type="OMA" id="QHISFLT"/>
<accession>A0A1Y1HPL7</accession>
<keyword evidence="10" id="KW-1185">Reference proteome</keyword>
<dbReference type="PANTHER" id="PTHR10993:SF15">
    <property type="entry name" value="OCTANOYLTRANSFERASE LIP2, MITOCHONDRIAL"/>
    <property type="match status" value="1"/>
</dbReference>
<keyword evidence="5" id="KW-0012">Acyltransferase</keyword>
<evidence type="ECO:0000259" key="8">
    <source>
        <dbReference type="PROSITE" id="PS51733"/>
    </source>
</evidence>
<name>A0A1Y1HPL7_KLENI</name>
<reference evidence="9 10" key="1">
    <citation type="journal article" date="2014" name="Nat. Commun.">
        <title>Klebsormidium flaccidum genome reveals primary factors for plant terrestrial adaptation.</title>
        <authorList>
            <person name="Hori K."/>
            <person name="Maruyama F."/>
            <person name="Fujisawa T."/>
            <person name="Togashi T."/>
            <person name="Yamamoto N."/>
            <person name="Seo M."/>
            <person name="Sato S."/>
            <person name="Yamada T."/>
            <person name="Mori H."/>
            <person name="Tajima N."/>
            <person name="Moriyama T."/>
            <person name="Ikeuchi M."/>
            <person name="Watanabe M."/>
            <person name="Wada H."/>
            <person name="Kobayashi K."/>
            <person name="Saito M."/>
            <person name="Masuda T."/>
            <person name="Sasaki-Sekimoto Y."/>
            <person name="Mashiguchi K."/>
            <person name="Awai K."/>
            <person name="Shimojima M."/>
            <person name="Masuda S."/>
            <person name="Iwai M."/>
            <person name="Nobusawa T."/>
            <person name="Narise T."/>
            <person name="Kondo S."/>
            <person name="Saito H."/>
            <person name="Sato R."/>
            <person name="Murakawa M."/>
            <person name="Ihara Y."/>
            <person name="Oshima-Yamada Y."/>
            <person name="Ohtaka K."/>
            <person name="Satoh M."/>
            <person name="Sonobe K."/>
            <person name="Ishii M."/>
            <person name="Ohtani R."/>
            <person name="Kanamori-Sato M."/>
            <person name="Honoki R."/>
            <person name="Miyazaki D."/>
            <person name="Mochizuki H."/>
            <person name="Umetsu J."/>
            <person name="Higashi K."/>
            <person name="Shibata D."/>
            <person name="Kamiya Y."/>
            <person name="Sato N."/>
            <person name="Nakamura Y."/>
            <person name="Tabata S."/>
            <person name="Ida S."/>
            <person name="Kurokawa K."/>
            <person name="Ohta H."/>
        </authorList>
    </citation>
    <scope>NUCLEOTIDE SEQUENCE [LARGE SCALE GENOMIC DNA]</scope>
    <source>
        <strain evidence="9 10">NIES-2285</strain>
    </source>
</reference>
<keyword evidence="4 9" id="KW-0808">Transferase</keyword>
<gene>
    <name evidence="9" type="ORF">KFL_000150070</name>
</gene>
<dbReference type="SUPFAM" id="SSF55681">
    <property type="entry name" value="Class II aaRS and biotin synthetases"/>
    <property type="match status" value="1"/>
</dbReference>
<dbReference type="Pfam" id="PF21948">
    <property type="entry name" value="LplA-B_cat"/>
    <property type="match status" value="1"/>
</dbReference>